<organism evidence="3 4">
    <name type="scientific">Ustilago hordei</name>
    <name type="common">Barley covered smut fungus</name>
    <dbReference type="NCBI Taxonomy" id="120017"/>
    <lineage>
        <taxon>Eukaryota</taxon>
        <taxon>Fungi</taxon>
        <taxon>Dikarya</taxon>
        <taxon>Basidiomycota</taxon>
        <taxon>Ustilaginomycotina</taxon>
        <taxon>Ustilaginomycetes</taxon>
        <taxon>Ustilaginales</taxon>
        <taxon>Ustilaginaceae</taxon>
        <taxon>Ustilago</taxon>
    </lineage>
</organism>
<reference evidence="3 4" key="1">
    <citation type="journal article" date="2012" name="Plant Cell">
        <title>Genome comparison of barley and maize smut fungi reveals targeted loss of RNA silencing components and species-specific presence of transposable elements.</title>
        <authorList>
            <person name="Laurie J.D."/>
            <person name="Ali S."/>
            <person name="Linning R."/>
            <person name="Mannhaupt G."/>
            <person name="Wong P."/>
            <person name="Gueldener U."/>
            <person name="Muensterkoetter M."/>
            <person name="Moore R."/>
            <person name="Kahmann R."/>
            <person name="Bakkeren G."/>
            <person name="Schirawski J."/>
        </authorList>
    </citation>
    <scope>NUCLEOTIDE SEQUENCE [LARGE SCALE GENOMIC DNA]</scope>
    <source>
        <strain evidence="4">Uh4875-4</strain>
    </source>
</reference>
<evidence type="ECO:0000313" key="3">
    <source>
        <dbReference type="EMBL" id="CCF51939.1"/>
    </source>
</evidence>
<dbReference type="AlphaFoldDB" id="I2FYE6"/>
<evidence type="ECO:0000256" key="1">
    <source>
        <dbReference type="SAM" id="MobiDB-lite"/>
    </source>
</evidence>
<feature type="signal peptide" evidence="2">
    <location>
        <begin position="1"/>
        <end position="29"/>
    </location>
</feature>
<dbReference type="Proteomes" id="UP000006174">
    <property type="component" value="Unassembled WGS sequence"/>
</dbReference>
<proteinExistence type="predicted"/>
<name>I2FYE6_USTHO</name>
<feature type="region of interest" description="Disordered" evidence="1">
    <location>
        <begin position="35"/>
        <end position="54"/>
    </location>
</feature>
<evidence type="ECO:0008006" key="5">
    <source>
        <dbReference type="Google" id="ProtNLM"/>
    </source>
</evidence>
<keyword evidence="4" id="KW-1185">Reference proteome</keyword>
<protein>
    <recommendedName>
        <fullName evidence="5">Mig1 protein</fullName>
    </recommendedName>
</protein>
<dbReference type="HOGENOM" id="CLU_111242_0_0_1"/>
<evidence type="ECO:0000256" key="2">
    <source>
        <dbReference type="SAM" id="SignalP"/>
    </source>
</evidence>
<dbReference type="EMBL" id="CAGI01000169">
    <property type="protein sequence ID" value="CCF51939.1"/>
    <property type="molecule type" value="Genomic_DNA"/>
</dbReference>
<keyword evidence="2" id="KW-0732">Signal</keyword>
<comment type="caution">
    <text evidence="3">The sequence shown here is derived from an EMBL/GenBank/DDBJ whole genome shotgun (WGS) entry which is preliminary data.</text>
</comment>
<sequence>MAPCFELFSMLSITLIALTSLQTFPAVLSAKMPQWGGPGPQVTQDLDRSPSARPLTQEIPPLQDYDCTLTPLQIDAEKYKARCLPGKGPCFTHKGDGSLKATNIEPWLEPLNMTQEILLMDETARDFTVRDPSTPFEITYLAYGDTNFRYSKFNPETRCYDILIKAGNSFNGIISVGESPDGTSLSSKSTRNFGDELSHTFCAEHLYITLKFSNFLWTAHRHQ</sequence>
<dbReference type="OrthoDB" id="2545532at2759"/>
<gene>
    <name evidence="3" type="ORF">UHOR_15214</name>
</gene>
<evidence type="ECO:0000313" key="4">
    <source>
        <dbReference type="Proteomes" id="UP000006174"/>
    </source>
</evidence>
<feature type="chain" id="PRO_5003659255" description="Mig1 protein" evidence="2">
    <location>
        <begin position="30"/>
        <end position="223"/>
    </location>
</feature>
<accession>I2FYE6</accession>